<evidence type="ECO:0000256" key="1">
    <source>
        <dbReference type="SAM" id="MobiDB-lite"/>
    </source>
</evidence>
<proteinExistence type="predicted"/>
<dbReference type="HOGENOM" id="CLU_2102595_0_0_1"/>
<feature type="compositionally biased region" description="Basic residues" evidence="1">
    <location>
        <begin position="78"/>
        <end position="89"/>
    </location>
</feature>
<sequence length="145" mass="16340">MFNEDEDWNDEGEAQILSKTVSANQKSRSSEHVKSKAVGKKSLLRTLRTLGSVPEWKSEEGQQGSDSDGDPAVTPSTSKRKKKRRKRQKPVNTTGEQQENGELQETPQEEKIPLKKRKKGSNLGEHFTGLWFGLCTGLLHFYNLV</sequence>
<dbReference type="AlphaFoldDB" id="Q4RRJ7"/>
<dbReference type="EMBL" id="CAAE01015002">
    <property type="protein sequence ID" value="CAG08985.1"/>
    <property type="molecule type" value="Genomic_DNA"/>
</dbReference>
<name>Q4RRJ7_TETNG</name>
<gene>
    <name evidence="2" type="ORF">GSTENG00030137001</name>
</gene>
<feature type="region of interest" description="Disordered" evidence="1">
    <location>
        <begin position="1"/>
        <end position="121"/>
    </location>
</feature>
<dbReference type="KEGG" id="tng:GSTEN00030137G001"/>
<protein>
    <submittedName>
        <fullName evidence="2">(spotted green pufferfish) hypothetical protein</fullName>
    </submittedName>
</protein>
<organism evidence="2">
    <name type="scientific">Tetraodon nigroviridis</name>
    <name type="common">Spotted green pufferfish</name>
    <name type="synonym">Chelonodon nigroviridis</name>
    <dbReference type="NCBI Taxonomy" id="99883"/>
    <lineage>
        <taxon>Eukaryota</taxon>
        <taxon>Metazoa</taxon>
        <taxon>Chordata</taxon>
        <taxon>Craniata</taxon>
        <taxon>Vertebrata</taxon>
        <taxon>Euteleostomi</taxon>
        <taxon>Actinopterygii</taxon>
        <taxon>Neopterygii</taxon>
        <taxon>Teleostei</taxon>
        <taxon>Neoteleostei</taxon>
        <taxon>Acanthomorphata</taxon>
        <taxon>Eupercaria</taxon>
        <taxon>Tetraodontiformes</taxon>
        <taxon>Tetradontoidea</taxon>
        <taxon>Tetraodontidae</taxon>
        <taxon>Tetraodon</taxon>
    </lineage>
</organism>
<accession>Q4RRJ7</accession>
<comment type="caution">
    <text evidence="2">The sequence shown here is derived from an EMBL/GenBank/DDBJ whole genome shotgun (WGS) entry which is preliminary data.</text>
</comment>
<evidence type="ECO:0000313" key="2">
    <source>
        <dbReference type="EMBL" id="CAG08985.1"/>
    </source>
</evidence>
<feature type="compositionally biased region" description="Polar residues" evidence="1">
    <location>
        <begin position="17"/>
        <end position="27"/>
    </location>
</feature>
<feature type="compositionally biased region" description="Polar residues" evidence="1">
    <location>
        <begin position="90"/>
        <end position="106"/>
    </location>
</feature>
<dbReference type="OrthoDB" id="10653573at2759"/>
<reference evidence="2" key="2">
    <citation type="submission" date="2004-02" db="EMBL/GenBank/DDBJ databases">
        <authorList>
            <consortium name="Genoscope"/>
            <consortium name="Whitehead Institute Centre for Genome Research"/>
        </authorList>
    </citation>
    <scope>NUCLEOTIDE SEQUENCE</scope>
</reference>
<feature type="compositionally biased region" description="Acidic residues" evidence="1">
    <location>
        <begin position="1"/>
        <end position="13"/>
    </location>
</feature>
<reference evidence="2" key="1">
    <citation type="journal article" date="2004" name="Nature">
        <title>Genome duplication in the teleost fish Tetraodon nigroviridis reveals the early vertebrate proto-karyotype.</title>
        <authorList>
            <person name="Jaillon O."/>
            <person name="Aury J.-M."/>
            <person name="Brunet F."/>
            <person name="Petit J.-L."/>
            <person name="Stange-Thomann N."/>
            <person name="Mauceli E."/>
            <person name="Bouneau L."/>
            <person name="Fischer C."/>
            <person name="Ozouf-Costaz C."/>
            <person name="Bernot A."/>
            <person name="Nicaud S."/>
            <person name="Jaffe D."/>
            <person name="Fisher S."/>
            <person name="Lutfalla G."/>
            <person name="Dossat C."/>
            <person name="Segurens B."/>
            <person name="Dasilva C."/>
            <person name="Salanoubat M."/>
            <person name="Levy M."/>
            <person name="Boudet N."/>
            <person name="Castellano S."/>
            <person name="Anthouard V."/>
            <person name="Jubin C."/>
            <person name="Castelli V."/>
            <person name="Katinka M."/>
            <person name="Vacherie B."/>
            <person name="Biemont C."/>
            <person name="Skalli Z."/>
            <person name="Cattolico L."/>
            <person name="Poulain J."/>
            <person name="De Berardinis V."/>
            <person name="Cruaud C."/>
            <person name="Duprat S."/>
            <person name="Brottier P."/>
            <person name="Coutanceau J.-P."/>
            <person name="Gouzy J."/>
            <person name="Parra G."/>
            <person name="Lardier G."/>
            <person name="Chapple C."/>
            <person name="McKernan K.J."/>
            <person name="McEwan P."/>
            <person name="Bosak S."/>
            <person name="Kellis M."/>
            <person name="Volff J.-N."/>
            <person name="Guigo R."/>
            <person name="Zody M.C."/>
            <person name="Mesirov J."/>
            <person name="Lindblad-Toh K."/>
            <person name="Birren B."/>
            <person name="Nusbaum C."/>
            <person name="Kahn D."/>
            <person name="Robinson-Rechavi M."/>
            <person name="Laudet V."/>
            <person name="Schachter V."/>
            <person name="Quetier F."/>
            <person name="Saurin W."/>
            <person name="Scarpelli C."/>
            <person name="Wincker P."/>
            <person name="Lander E.S."/>
            <person name="Weissenbach J."/>
            <person name="Roest Crollius H."/>
        </authorList>
    </citation>
    <scope>NUCLEOTIDE SEQUENCE [LARGE SCALE GENOMIC DNA]</scope>
</reference>